<dbReference type="EMBL" id="JATAAI010000010">
    <property type="protein sequence ID" value="KAK1742877.1"/>
    <property type="molecule type" value="Genomic_DNA"/>
</dbReference>
<evidence type="ECO:0000313" key="3">
    <source>
        <dbReference type="EMBL" id="KAK1742877.1"/>
    </source>
</evidence>
<keyword evidence="3" id="KW-0808">Transferase</keyword>
<dbReference type="GO" id="GO:0016757">
    <property type="term" value="F:glycosyltransferase activity"/>
    <property type="evidence" value="ECO:0007669"/>
    <property type="project" value="TreeGrafter"/>
</dbReference>
<evidence type="ECO:0000259" key="2">
    <source>
        <dbReference type="Pfam" id="PF03407"/>
    </source>
</evidence>
<comment type="caution">
    <text evidence="3">The sequence shown here is derived from an EMBL/GenBank/DDBJ whole genome shotgun (WGS) entry which is preliminary data.</text>
</comment>
<keyword evidence="1" id="KW-0812">Transmembrane</keyword>
<organism evidence="3 4">
    <name type="scientific">Skeletonema marinoi</name>
    <dbReference type="NCBI Taxonomy" id="267567"/>
    <lineage>
        <taxon>Eukaryota</taxon>
        <taxon>Sar</taxon>
        <taxon>Stramenopiles</taxon>
        <taxon>Ochrophyta</taxon>
        <taxon>Bacillariophyta</taxon>
        <taxon>Coscinodiscophyceae</taxon>
        <taxon>Thalassiosirophycidae</taxon>
        <taxon>Thalassiosirales</taxon>
        <taxon>Skeletonemataceae</taxon>
        <taxon>Skeletonema</taxon>
        <taxon>Skeletonema marinoi-dohrnii complex</taxon>
    </lineage>
</organism>
<evidence type="ECO:0000256" key="1">
    <source>
        <dbReference type="SAM" id="Phobius"/>
    </source>
</evidence>
<keyword evidence="1" id="KW-1133">Transmembrane helix</keyword>
<dbReference type="InterPro" id="IPR005069">
    <property type="entry name" value="Nucl-diP-sugar_transferase"/>
</dbReference>
<dbReference type="PANTHER" id="PTHR47032">
    <property type="entry name" value="UDP-D-XYLOSE:L-FUCOSE ALPHA-1,3-D-XYLOSYLTRANSFERASE-RELATED"/>
    <property type="match status" value="1"/>
</dbReference>
<feature type="domain" description="Nucleotide-diphospho-sugar transferase" evidence="2">
    <location>
        <begin position="328"/>
        <end position="546"/>
    </location>
</feature>
<evidence type="ECO:0000313" key="4">
    <source>
        <dbReference type="Proteomes" id="UP001224775"/>
    </source>
</evidence>
<dbReference type="AlphaFoldDB" id="A0AAD8YB37"/>
<keyword evidence="1" id="KW-0472">Membrane</keyword>
<sequence length="635" mass="72079">MAWSYKAKSIVILITLIKISAISFYVGYISAVNETLNHNLSVTNNLNGGGDADCATSITPSLQLRIDARLMEAWTRMEEVDNNSESHNTDTAKLFPDTVKSYAAGILSVSGKEFLSDPNYDFGVPFKHGYDYADALILYNSEQAIPNSLQHDASHGDEHGHIAKTSVSTALSNCDAMNVIFLPLGHTQTRPPMNDCYTIVGDYEDYHINRWFRMPNFDTTDKKERELKHSHPLRHFGRVTLPKGVAEFDIPELWKNQKRGQKGFVLDHFEAMRTFLENFDTVQKELKELITKRNAVRNNTVVVMTVNIGQSELLANFVCAARSRGLDISNVVVFPTDIESKTLAEGLGVTTYFDEKNLGALPKGEAKMYGDPIFASMMQAKILCVVYMINLGYDVLFQDVDIVWFKDPLSFFHDESNTAIQNFDIMFQHDGSGQMRYNPLSANSGFYYVRANKKAQYVFTSLLYDGAFVRKCKSHQQVLVQILLEHSSFFGTKVKVFDKVETDMFPGGFHYHQDWGVMHDMVSGKSNAYILHMSWTENKDNKLKFLRQMGEWYVQDQCIGHDYLELVEGVGQVTDGSLINQCCSAEPIFSCHFRDKPSKEPCFNSPCIDKRCRQFWNPMAPEFVAELKAKRKALN</sequence>
<name>A0AAD8YB37_9STRA</name>
<feature type="transmembrane region" description="Helical" evidence="1">
    <location>
        <begin position="12"/>
        <end position="31"/>
    </location>
</feature>
<proteinExistence type="predicted"/>
<dbReference type="Proteomes" id="UP001224775">
    <property type="component" value="Unassembled WGS sequence"/>
</dbReference>
<reference evidence="3" key="1">
    <citation type="submission" date="2023-06" db="EMBL/GenBank/DDBJ databases">
        <title>Survivors Of The Sea: Transcriptome response of Skeletonema marinoi to long-term dormancy.</title>
        <authorList>
            <person name="Pinder M.I.M."/>
            <person name="Kourtchenko O."/>
            <person name="Robertson E.K."/>
            <person name="Larsson T."/>
            <person name="Maumus F."/>
            <person name="Osuna-Cruz C.M."/>
            <person name="Vancaester E."/>
            <person name="Stenow R."/>
            <person name="Vandepoele K."/>
            <person name="Ploug H."/>
            <person name="Bruchert V."/>
            <person name="Godhe A."/>
            <person name="Topel M."/>
        </authorList>
    </citation>
    <scope>NUCLEOTIDE SEQUENCE</scope>
    <source>
        <strain evidence="3">R05AC</strain>
    </source>
</reference>
<protein>
    <submittedName>
        <fullName evidence="3">Nucleotide-diphospho-sugar transferase</fullName>
    </submittedName>
</protein>
<gene>
    <name evidence="3" type="ORF">QTG54_006474</name>
</gene>
<dbReference type="PANTHER" id="PTHR47032:SF1">
    <property type="entry name" value="UDP-D-XYLOSE:L-FUCOSE ALPHA-1,3-D-XYLOSYLTRANSFERASE-RELATED"/>
    <property type="match status" value="1"/>
</dbReference>
<accession>A0AAD8YB37</accession>
<keyword evidence="4" id="KW-1185">Reference proteome</keyword>
<dbReference type="InterPro" id="IPR052636">
    <property type="entry name" value="UDP-D-xylose:L-fucose_XylT"/>
</dbReference>
<dbReference type="Pfam" id="PF03407">
    <property type="entry name" value="Nucleotid_trans"/>
    <property type="match status" value="1"/>
</dbReference>
<dbReference type="GO" id="GO:0005794">
    <property type="term" value="C:Golgi apparatus"/>
    <property type="evidence" value="ECO:0007669"/>
    <property type="project" value="TreeGrafter"/>
</dbReference>